<evidence type="ECO:0008006" key="3">
    <source>
        <dbReference type="Google" id="ProtNLM"/>
    </source>
</evidence>
<evidence type="ECO:0000313" key="1">
    <source>
        <dbReference type="EMBL" id="CAK9319564.1"/>
    </source>
</evidence>
<sequence length="298" mass="31359">MNGLTVGCVSLGQGPNGSKEVNERLGVGASESHRVVSLGHGSDGTEEVSERMGLAKAVLLGCGSDSTEKVSERMGLARAVLLGQGSEGTEEVSEKMGLARAVSLGRGSVGAEEVRERLGVDVSERRRVVSLGRGSDDIEGVSESLGVGASESWRVGPVSNVGSLGKDGCWHSVPMNQKPRKCQKCSSFGHRGDQYKKSVPHLVESSESERSVLHDYGEDMAALTEKPLGDCLLGDLEEGEVETTMQEGKGSQGGEGAFTMVVRWKKICSPKSSQRPGMDVAVVDPIPSPLMMIEGMGD</sequence>
<dbReference type="EMBL" id="OZ021738">
    <property type="protein sequence ID" value="CAK9319564.1"/>
    <property type="molecule type" value="Genomic_DNA"/>
</dbReference>
<name>A0ABP0YGD9_9ROSI</name>
<keyword evidence="2" id="KW-1185">Reference proteome</keyword>
<organism evidence="1 2">
    <name type="scientific">Citrullus colocynthis</name>
    <name type="common">colocynth</name>
    <dbReference type="NCBI Taxonomy" id="252529"/>
    <lineage>
        <taxon>Eukaryota</taxon>
        <taxon>Viridiplantae</taxon>
        <taxon>Streptophyta</taxon>
        <taxon>Embryophyta</taxon>
        <taxon>Tracheophyta</taxon>
        <taxon>Spermatophyta</taxon>
        <taxon>Magnoliopsida</taxon>
        <taxon>eudicotyledons</taxon>
        <taxon>Gunneridae</taxon>
        <taxon>Pentapetalae</taxon>
        <taxon>rosids</taxon>
        <taxon>fabids</taxon>
        <taxon>Cucurbitales</taxon>
        <taxon>Cucurbitaceae</taxon>
        <taxon>Benincaseae</taxon>
        <taxon>Citrullus</taxon>
    </lineage>
</organism>
<reference evidence="1 2" key="1">
    <citation type="submission" date="2024-03" db="EMBL/GenBank/DDBJ databases">
        <authorList>
            <person name="Gkanogiannis A."/>
            <person name="Becerra Lopez-Lavalle L."/>
        </authorList>
    </citation>
    <scope>NUCLEOTIDE SEQUENCE [LARGE SCALE GENOMIC DNA]</scope>
</reference>
<proteinExistence type="predicted"/>
<accession>A0ABP0YGD9</accession>
<evidence type="ECO:0000313" key="2">
    <source>
        <dbReference type="Proteomes" id="UP001642487"/>
    </source>
</evidence>
<gene>
    <name evidence="1" type="ORF">CITCOLO1_LOCUS11572</name>
</gene>
<protein>
    <recommendedName>
        <fullName evidence="3">CCHC-type domain-containing protein</fullName>
    </recommendedName>
</protein>
<dbReference type="Proteomes" id="UP001642487">
    <property type="component" value="Chromosome 4"/>
</dbReference>